<name>A0A1G6Y2I6_NIADE</name>
<dbReference type="SUPFAM" id="SSF49464">
    <property type="entry name" value="Carboxypeptidase regulatory domain-like"/>
    <property type="match status" value="1"/>
</dbReference>
<dbReference type="STRING" id="1285928.SAMN04487894_11488"/>
<evidence type="ECO:0000256" key="1">
    <source>
        <dbReference type="SAM" id="SignalP"/>
    </source>
</evidence>
<sequence>MNPFCLRMILLFALIFCWCRPAGCQGIVTGEVIDSISGKPVEGASIYFNGLQSGTTTSVKGFFTIEVPVQPQLLIISATGYQTVSLRTNEIPGNDHRLLIKMAARNNDLDMVTVHALTYKVVNSRSWRKKFTDYFIGSGENAADCSILNFEDIILKVAAGENLLKAQAAKTIEIVNNALGYKIYFDMEDCVINFAEKTFVNVGYARFEDISNGSHKFKKRRKEVYFGSLPHFLKALYNNTLQANGFEVRHATVKENTERARVKQLMKEKKVRLNIAAEMLRIGESPPDSSLYYYRVYIKGKDKVIQCDSSLLKAEDVFITDLEVMKELYFEHYLMVTYKHKRINKLRQPLSLPGLDLNSDFQNALLSLKDNNSVFIFPNGGVSPARVLITQGYWSSAGAIQNLLPYDYE</sequence>
<keyword evidence="3" id="KW-1185">Reference proteome</keyword>
<keyword evidence="1" id="KW-0732">Signal</keyword>
<dbReference type="Gene3D" id="2.60.40.1120">
    <property type="entry name" value="Carboxypeptidase-like, regulatory domain"/>
    <property type="match status" value="1"/>
</dbReference>
<evidence type="ECO:0000313" key="2">
    <source>
        <dbReference type="EMBL" id="SDD83825.1"/>
    </source>
</evidence>
<feature type="signal peptide" evidence="1">
    <location>
        <begin position="1"/>
        <end position="24"/>
    </location>
</feature>
<proteinExistence type="predicted"/>
<reference evidence="3" key="1">
    <citation type="submission" date="2016-10" db="EMBL/GenBank/DDBJ databases">
        <authorList>
            <person name="Varghese N."/>
            <person name="Submissions S."/>
        </authorList>
    </citation>
    <scope>NUCLEOTIDE SEQUENCE [LARGE SCALE GENOMIC DNA]</scope>
    <source>
        <strain evidence="3">DSM 25811 / CCM 8410 / LMG 26954 / E90</strain>
    </source>
</reference>
<protein>
    <submittedName>
        <fullName evidence="2">CarboxypepD_reg-like domain-containing protein</fullName>
    </submittedName>
</protein>
<dbReference type="EMBL" id="FMZO01000014">
    <property type="protein sequence ID" value="SDD83825.1"/>
    <property type="molecule type" value="Genomic_DNA"/>
</dbReference>
<organism evidence="2 3">
    <name type="scientific">Niabella drilacis (strain DSM 25811 / CCM 8410 / CCUG 62505 / LMG 26954 / E90)</name>
    <dbReference type="NCBI Taxonomy" id="1285928"/>
    <lineage>
        <taxon>Bacteria</taxon>
        <taxon>Pseudomonadati</taxon>
        <taxon>Bacteroidota</taxon>
        <taxon>Chitinophagia</taxon>
        <taxon>Chitinophagales</taxon>
        <taxon>Chitinophagaceae</taxon>
        <taxon>Niabella</taxon>
    </lineage>
</organism>
<dbReference type="OrthoDB" id="1223654at2"/>
<dbReference type="AlphaFoldDB" id="A0A1G6Y2I6"/>
<evidence type="ECO:0000313" key="3">
    <source>
        <dbReference type="Proteomes" id="UP000198757"/>
    </source>
</evidence>
<gene>
    <name evidence="2" type="ORF">SAMN04487894_11488</name>
</gene>
<feature type="chain" id="PRO_5011741105" evidence="1">
    <location>
        <begin position="25"/>
        <end position="409"/>
    </location>
</feature>
<dbReference type="InterPro" id="IPR008969">
    <property type="entry name" value="CarboxyPept-like_regulatory"/>
</dbReference>
<accession>A0A1G6Y2I6</accession>
<dbReference type="Pfam" id="PF13715">
    <property type="entry name" value="CarbopepD_reg_2"/>
    <property type="match status" value="1"/>
</dbReference>
<dbReference type="Proteomes" id="UP000198757">
    <property type="component" value="Unassembled WGS sequence"/>
</dbReference>